<accession>A0A8T2ETW4</accession>
<dbReference type="EMBL" id="JAEFBK010000003">
    <property type="protein sequence ID" value="KAG7627585.1"/>
    <property type="molecule type" value="Genomic_DNA"/>
</dbReference>
<protein>
    <submittedName>
        <fullName evidence="1">Uncharacterized protein</fullName>
    </submittedName>
</protein>
<dbReference type="AlphaFoldDB" id="A0A8T2ETW4"/>
<keyword evidence="2" id="KW-1185">Reference proteome</keyword>
<proteinExistence type="predicted"/>
<evidence type="ECO:0000313" key="1">
    <source>
        <dbReference type="EMBL" id="KAG7627585.1"/>
    </source>
</evidence>
<reference evidence="1 2" key="1">
    <citation type="submission" date="2020-12" db="EMBL/GenBank/DDBJ databases">
        <title>Concerted genomic and epigenomic changes stabilize Arabidopsis allopolyploids.</title>
        <authorList>
            <person name="Chen Z."/>
        </authorList>
    </citation>
    <scope>NUCLEOTIDE SEQUENCE [LARGE SCALE GENOMIC DNA]</scope>
    <source>
        <strain evidence="1">Allo738</strain>
        <tissue evidence="1">Leaf</tissue>
    </source>
</reference>
<name>A0A8T2ETW4_9BRAS</name>
<evidence type="ECO:0000313" key="2">
    <source>
        <dbReference type="Proteomes" id="UP000694240"/>
    </source>
</evidence>
<organism evidence="1 2">
    <name type="scientific">Arabidopsis thaliana x Arabidopsis arenosa</name>
    <dbReference type="NCBI Taxonomy" id="1240361"/>
    <lineage>
        <taxon>Eukaryota</taxon>
        <taxon>Viridiplantae</taxon>
        <taxon>Streptophyta</taxon>
        <taxon>Embryophyta</taxon>
        <taxon>Tracheophyta</taxon>
        <taxon>Spermatophyta</taxon>
        <taxon>Magnoliopsida</taxon>
        <taxon>eudicotyledons</taxon>
        <taxon>Gunneridae</taxon>
        <taxon>Pentapetalae</taxon>
        <taxon>rosids</taxon>
        <taxon>malvids</taxon>
        <taxon>Brassicales</taxon>
        <taxon>Brassicaceae</taxon>
        <taxon>Camelineae</taxon>
        <taxon>Arabidopsis</taxon>
    </lineage>
</organism>
<dbReference type="Proteomes" id="UP000694240">
    <property type="component" value="Chromosome 3"/>
</dbReference>
<gene>
    <name evidence="1" type="ORF">ISN45_At03g039150</name>
</gene>
<sequence>MTEDDSSFSKKKGKYQDARDLGVFLGFGSALADPHP</sequence>
<comment type="caution">
    <text evidence="1">The sequence shown here is derived from an EMBL/GenBank/DDBJ whole genome shotgun (WGS) entry which is preliminary data.</text>
</comment>